<dbReference type="EMBL" id="PYGC01000002">
    <property type="protein sequence ID" value="PSK84588.1"/>
    <property type="molecule type" value="Genomic_DNA"/>
</dbReference>
<evidence type="ECO:0000313" key="4">
    <source>
        <dbReference type="Proteomes" id="UP000396862"/>
    </source>
</evidence>
<gene>
    <name evidence="1" type="primary">yjzH</name>
    <name evidence="2" type="ORF">CLV93_102377</name>
    <name evidence="1" type="ORF">JCM18694_10010</name>
</gene>
<name>A0A2P8CHY7_9BACT</name>
<comment type="caution">
    <text evidence="2">The sequence shown here is derived from an EMBL/GenBank/DDBJ whole genome shotgun (WGS) entry which is preliminary data.</text>
</comment>
<dbReference type="AlphaFoldDB" id="A0A2P8CHY7"/>
<proteinExistence type="predicted"/>
<evidence type="ECO:0000313" key="3">
    <source>
        <dbReference type="Proteomes" id="UP000240621"/>
    </source>
</evidence>
<dbReference type="InterPro" id="IPR025234">
    <property type="entry name" value="YjzH-like"/>
</dbReference>
<dbReference type="Pfam" id="PF13783">
    <property type="entry name" value="DUF4177"/>
    <property type="match status" value="1"/>
</dbReference>
<reference evidence="2 3" key="1">
    <citation type="submission" date="2018-03" db="EMBL/GenBank/DDBJ databases">
        <title>Genomic Encyclopedia of Archaeal and Bacterial Type Strains, Phase II (KMG-II): from individual species to whole genera.</title>
        <authorList>
            <person name="Goeker M."/>
        </authorList>
    </citation>
    <scope>NUCLEOTIDE SEQUENCE [LARGE SCALE GENOMIC DNA]</scope>
    <source>
        <strain evidence="2 3">DSM 27267</strain>
    </source>
</reference>
<dbReference type="OrthoDB" id="1739894at2"/>
<dbReference type="Proteomes" id="UP000240621">
    <property type="component" value="Unassembled WGS sequence"/>
</dbReference>
<reference evidence="1 4" key="2">
    <citation type="submission" date="2019-10" db="EMBL/GenBank/DDBJ databases">
        <title>Prolixibacter strains distinguished by the presence of nitrate reductase genes were adept at nitrate-dependent anaerobic corrosion of metallic iron and carbon steel.</title>
        <authorList>
            <person name="Iino T."/>
            <person name="Shono N."/>
            <person name="Ito K."/>
            <person name="Nakamura R."/>
            <person name="Sueoka K."/>
            <person name="Harayama S."/>
            <person name="Ohkuma M."/>
        </authorList>
    </citation>
    <scope>NUCLEOTIDE SEQUENCE [LARGE SCALE GENOMIC DNA]</scope>
    <source>
        <strain evidence="1 4">MIC1-1</strain>
    </source>
</reference>
<sequence>MDRYEYKFYRIKLTPFFRKPKEDYQEVIGRMTRDGWRLIQIFSPAVSGHGASSYFELIFERQRM</sequence>
<dbReference type="Proteomes" id="UP000396862">
    <property type="component" value="Unassembled WGS sequence"/>
</dbReference>
<evidence type="ECO:0000313" key="1">
    <source>
        <dbReference type="EMBL" id="GET20755.1"/>
    </source>
</evidence>
<evidence type="ECO:0000313" key="2">
    <source>
        <dbReference type="EMBL" id="PSK84588.1"/>
    </source>
</evidence>
<dbReference type="RefSeq" id="WP_106541175.1">
    <property type="nucleotide sequence ID" value="NZ_BLAU01000001.1"/>
</dbReference>
<organism evidence="2 3">
    <name type="scientific">Prolixibacter denitrificans</name>
    <dbReference type="NCBI Taxonomy" id="1541063"/>
    <lineage>
        <taxon>Bacteria</taxon>
        <taxon>Pseudomonadati</taxon>
        <taxon>Bacteroidota</taxon>
        <taxon>Bacteroidia</taxon>
        <taxon>Marinilabiliales</taxon>
        <taxon>Prolixibacteraceae</taxon>
        <taxon>Prolixibacter</taxon>
    </lineage>
</organism>
<protein>
    <submittedName>
        <fullName evidence="2">Uncharacterized protein DUF4177</fullName>
    </submittedName>
</protein>
<dbReference type="EMBL" id="BLAU01000001">
    <property type="protein sequence ID" value="GET20755.1"/>
    <property type="molecule type" value="Genomic_DNA"/>
</dbReference>
<accession>A0A2P8CHY7</accession>
<keyword evidence="4" id="KW-1185">Reference proteome</keyword>